<evidence type="ECO:0000313" key="4">
    <source>
        <dbReference type="EMBL" id="PCS04540.1"/>
    </source>
</evidence>
<dbReference type="Pfam" id="PF05043">
    <property type="entry name" value="Mga"/>
    <property type="match status" value="1"/>
</dbReference>
<evidence type="ECO:0000256" key="1">
    <source>
        <dbReference type="ARBA" id="ARBA00023015"/>
    </source>
</evidence>
<dbReference type="InterPro" id="IPR050661">
    <property type="entry name" value="BglG_antiterminators"/>
</dbReference>
<protein>
    <submittedName>
        <fullName evidence="5">Mga helix-turn-helix domain-containing protein</fullName>
    </submittedName>
</protein>
<dbReference type="EMBL" id="FPKS01000002">
    <property type="protein sequence ID" value="SFZ71443.1"/>
    <property type="molecule type" value="Genomic_DNA"/>
</dbReference>
<keyword evidence="7" id="KW-1185">Reference proteome</keyword>
<dbReference type="Proteomes" id="UP000218979">
    <property type="component" value="Unassembled WGS sequence"/>
</dbReference>
<sequence>MKNFLLDKDSHYILKMINLLNAAPNHELTLSELETELGLAKQTVKSYFDKLLDYCHEQGLTTFSVKANHFKMAQETAFNLFKLHHYLVEKSVKYQMMYRIFSDTSTTFTSLHKDLEISRSKCSVHIKQLNDYLDCYNCYINFLQRKPMHGKAYQVRFVYHNIFWGLDLEQIIQKTPSLEAASQLIIDFVPNIDYATFLRIKLSFYVFQVNTRHGSFLTPDEDIFAIPDSPYVTFDDFFDKIEAVGFLNTCPDFETKQREGRYLYFIFCRANLIMLETFQTTDFQIERSKSSEVHDLITQFQKNITFSLSPEELHYLHYNLTLMNKEAEIFRGRNKIFDLEETAEEIYRSEAITFEFINDFVVELRDHNPKIQKLILNFPNLYYHYIILFKNILRKHKKPLKILVQTNSSPLHREMLISKIRDTTPAPIIIYTFNQLKGEKPDAIISNWMPENKYADVPFFSTSLFYSNWNKAELDKFLNKLSDRKNNFCRSTN</sequence>
<keyword evidence="2" id="KW-0804">Transcription</keyword>
<feature type="domain" description="Mga helix-turn-helix" evidence="3">
    <location>
        <begin position="81"/>
        <end position="163"/>
    </location>
</feature>
<name>A0A1K2H5W8_9LACT</name>
<evidence type="ECO:0000259" key="3">
    <source>
        <dbReference type="Pfam" id="PF05043"/>
    </source>
</evidence>
<evidence type="ECO:0000313" key="6">
    <source>
        <dbReference type="Proteomes" id="UP000185655"/>
    </source>
</evidence>
<evidence type="ECO:0000313" key="7">
    <source>
        <dbReference type="Proteomes" id="UP000218979"/>
    </source>
</evidence>
<gene>
    <name evidence="4" type="ORF">RR45_GL000855</name>
    <name evidence="5" type="ORF">SAMN02746068_00397</name>
</gene>
<proteinExistence type="predicted"/>
<dbReference type="OrthoDB" id="2240553at2"/>
<reference evidence="5 6" key="2">
    <citation type="submission" date="2016-11" db="EMBL/GenBank/DDBJ databases">
        <authorList>
            <person name="Jaros S."/>
            <person name="Januszkiewicz K."/>
            <person name="Wedrychowicz H."/>
        </authorList>
    </citation>
    <scope>NUCLEOTIDE SEQUENCE [LARGE SCALE GENOMIC DNA]</scope>
    <source>
        <strain evidence="5 6">DSM 22330</strain>
    </source>
</reference>
<dbReference type="InterPro" id="IPR007737">
    <property type="entry name" value="Mga_HTH"/>
</dbReference>
<evidence type="ECO:0000313" key="5">
    <source>
        <dbReference type="EMBL" id="SFZ71443.1"/>
    </source>
</evidence>
<keyword evidence="1" id="KW-0805">Transcription regulation</keyword>
<dbReference type="PANTHER" id="PTHR30185">
    <property type="entry name" value="CRYPTIC BETA-GLUCOSIDE BGL OPERON ANTITERMINATOR"/>
    <property type="match status" value="1"/>
</dbReference>
<dbReference type="AlphaFoldDB" id="A0A1K2H5W8"/>
<reference evidence="4 7" key="1">
    <citation type="submission" date="2014-12" db="EMBL/GenBank/DDBJ databases">
        <title>Draft genome sequences of 10 type strains of Lactococcus.</title>
        <authorList>
            <person name="Sun Z."/>
            <person name="Zhong Z."/>
            <person name="Liu W."/>
            <person name="Zhang W."/>
            <person name="Zhang H."/>
        </authorList>
    </citation>
    <scope>NUCLEOTIDE SEQUENCE [LARGE SCALE GENOMIC DNA]</scope>
    <source>
        <strain evidence="4 7">DSM 22330</strain>
    </source>
</reference>
<organism evidence="5 6">
    <name type="scientific">Pseudolactococcus chungangensis CAU 28 = DSM 22330</name>
    <dbReference type="NCBI Taxonomy" id="1122154"/>
    <lineage>
        <taxon>Bacteria</taxon>
        <taxon>Bacillati</taxon>
        <taxon>Bacillota</taxon>
        <taxon>Bacilli</taxon>
        <taxon>Lactobacillales</taxon>
        <taxon>Streptococcaceae</taxon>
        <taxon>Pseudolactococcus</taxon>
    </lineage>
</organism>
<dbReference type="Proteomes" id="UP000185655">
    <property type="component" value="Unassembled WGS sequence"/>
</dbReference>
<dbReference type="EMBL" id="JXJT01000002">
    <property type="protein sequence ID" value="PCS04540.1"/>
    <property type="molecule type" value="Genomic_DNA"/>
</dbReference>
<dbReference type="PANTHER" id="PTHR30185:SF18">
    <property type="entry name" value="TRANSCRIPTIONAL REGULATOR MTLR"/>
    <property type="match status" value="1"/>
</dbReference>
<dbReference type="RefSeq" id="WP_031366516.1">
    <property type="nucleotide sequence ID" value="NZ_FPKS01000002.1"/>
</dbReference>
<accession>A0A1K2H5W8</accession>
<evidence type="ECO:0000256" key="2">
    <source>
        <dbReference type="ARBA" id="ARBA00023163"/>
    </source>
</evidence>